<feature type="active site" description="Proton acceptor" evidence="9">
    <location>
        <position position="23"/>
    </location>
</feature>
<feature type="binding site" evidence="10">
    <location>
        <position position="14"/>
    </location>
    <ligand>
        <name>Zn(2+)</name>
        <dbReference type="ChEBI" id="CHEBI:29105"/>
    </ligand>
</feature>
<protein>
    <recommendedName>
        <fullName evidence="3 8">6-carboxy-5,6,7,8-tetrahydropterin synthase</fullName>
        <ecNumber evidence="8">4.-.-.-</ecNumber>
    </recommendedName>
</protein>
<dbReference type="PANTHER" id="PTHR12589:SF7">
    <property type="entry name" value="6-PYRUVOYL TETRAHYDROBIOPTERIN SYNTHASE"/>
    <property type="match status" value="1"/>
</dbReference>
<keyword evidence="5 8" id="KW-0862">Zinc</keyword>
<comment type="similarity">
    <text evidence="2 8">Belongs to the PTPS family. QueD subfamily.</text>
</comment>
<evidence type="ECO:0000256" key="9">
    <source>
        <dbReference type="PIRSR" id="PIRSR006113-1"/>
    </source>
</evidence>
<comment type="pathway">
    <text evidence="1 8">Purine metabolism; 7-cyano-7-deazaguanine biosynthesis.</text>
</comment>
<dbReference type="InterPro" id="IPR007115">
    <property type="entry name" value="6-PTP_synth/QueD"/>
</dbReference>
<dbReference type="Gene3D" id="3.30.479.10">
    <property type="entry name" value="6-pyruvoyl tetrahydropterin synthase/QueD"/>
    <property type="match status" value="1"/>
</dbReference>
<evidence type="ECO:0000256" key="5">
    <source>
        <dbReference type="ARBA" id="ARBA00022833"/>
    </source>
</evidence>
<dbReference type="InterPro" id="IPR038418">
    <property type="entry name" value="6-PTP_synth/QueD_sf"/>
</dbReference>
<evidence type="ECO:0000256" key="1">
    <source>
        <dbReference type="ARBA" id="ARBA00005061"/>
    </source>
</evidence>
<evidence type="ECO:0000256" key="7">
    <source>
        <dbReference type="ARBA" id="ARBA00048807"/>
    </source>
</evidence>
<dbReference type="SUPFAM" id="SSF55620">
    <property type="entry name" value="Tetrahydrobiopterin biosynthesis enzymes-like"/>
    <property type="match status" value="1"/>
</dbReference>
<dbReference type="RefSeq" id="WP_123191689.1">
    <property type="nucleotide sequence ID" value="NZ_QICD01000005.1"/>
</dbReference>
<comment type="caution">
    <text evidence="11">The sequence shown here is derived from an EMBL/GenBank/DDBJ whole genome shotgun (WGS) entry which is preliminary data.</text>
</comment>
<reference evidence="12" key="1">
    <citation type="submission" date="2018-05" db="EMBL/GenBank/DDBJ databases">
        <title>Genome Sequencing of selected type strains of the family Eggerthellaceae.</title>
        <authorList>
            <person name="Danylec N."/>
            <person name="Stoll D.A."/>
            <person name="Doetsch A."/>
            <person name="Huch M."/>
        </authorList>
    </citation>
    <scope>NUCLEOTIDE SEQUENCE [LARGE SCALE GENOMIC DNA]</scope>
    <source>
        <strain evidence="12">DSM 16106</strain>
    </source>
</reference>
<dbReference type="Proteomes" id="UP000278632">
    <property type="component" value="Unassembled WGS sequence"/>
</dbReference>
<dbReference type="UniPathway" id="UPA00391"/>
<keyword evidence="6 8" id="KW-0456">Lyase</keyword>
<evidence type="ECO:0000256" key="4">
    <source>
        <dbReference type="ARBA" id="ARBA00022723"/>
    </source>
</evidence>
<dbReference type="Pfam" id="PF01242">
    <property type="entry name" value="PTPS"/>
    <property type="match status" value="1"/>
</dbReference>
<comment type="cofactor">
    <cofactor evidence="8 10">
        <name>Zn(2+)</name>
        <dbReference type="ChEBI" id="CHEBI:29105"/>
    </cofactor>
    <text evidence="8 10">Binds 1 zinc ion per subunit.</text>
</comment>
<dbReference type="PANTHER" id="PTHR12589">
    <property type="entry name" value="PYRUVOYL TETRAHYDROBIOPTERIN SYNTHASE"/>
    <property type="match status" value="1"/>
</dbReference>
<dbReference type="PIRSF" id="PIRSF006113">
    <property type="entry name" value="PTP_synth"/>
    <property type="match status" value="1"/>
</dbReference>
<evidence type="ECO:0000313" key="12">
    <source>
        <dbReference type="Proteomes" id="UP000278632"/>
    </source>
</evidence>
<name>A0A3N0BG55_9ACTN</name>
<evidence type="ECO:0000256" key="3">
    <source>
        <dbReference type="ARBA" id="ARBA00018141"/>
    </source>
</evidence>
<keyword evidence="12" id="KW-1185">Reference proteome</keyword>
<dbReference type="AlphaFoldDB" id="A0A3N0BG55"/>
<gene>
    <name evidence="11" type="ORF">DMP08_03995</name>
</gene>
<dbReference type="OrthoDB" id="9804698at2"/>
<feature type="binding site" evidence="10">
    <location>
        <position position="29"/>
    </location>
    <ligand>
        <name>Zn(2+)</name>
        <dbReference type="ChEBI" id="CHEBI:29105"/>
    </ligand>
</feature>
<organism evidence="11 12">
    <name type="scientific">Paraeggerthella hongkongensis</name>
    <dbReference type="NCBI Taxonomy" id="230658"/>
    <lineage>
        <taxon>Bacteria</taxon>
        <taxon>Bacillati</taxon>
        <taxon>Actinomycetota</taxon>
        <taxon>Coriobacteriia</taxon>
        <taxon>Eggerthellales</taxon>
        <taxon>Eggerthellaceae</taxon>
        <taxon>Paraeggerthella</taxon>
    </lineage>
</organism>
<keyword evidence="8" id="KW-0671">Queuosine biosynthesis</keyword>
<dbReference type="GO" id="GO:0070497">
    <property type="term" value="F:6-carboxytetrahydropterin synthase activity"/>
    <property type="evidence" value="ECO:0007669"/>
    <property type="project" value="UniProtKB-EC"/>
</dbReference>
<evidence type="ECO:0000313" key="11">
    <source>
        <dbReference type="EMBL" id="RNL46855.1"/>
    </source>
</evidence>
<evidence type="ECO:0000256" key="10">
    <source>
        <dbReference type="PIRSR" id="PIRSR006113-2"/>
    </source>
</evidence>
<feature type="active site" description="Charge relay system" evidence="9">
    <location>
        <position position="71"/>
    </location>
</feature>
<feature type="binding site" evidence="10">
    <location>
        <position position="27"/>
    </location>
    <ligand>
        <name>Zn(2+)</name>
        <dbReference type="ChEBI" id="CHEBI:29105"/>
    </ligand>
</feature>
<evidence type="ECO:0000256" key="8">
    <source>
        <dbReference type="PIRNR" id="PIRNR006113"/>
    </source>
</evidence>
<sequence>MYGLKTEASFDSAHFLTDYYGKCENLHGHRWRTVVYLETDELQTEGTMRDMVLDFGVFKRAVRDLAEELDHTFLVEEGSLGEATMAALAAEGFSLTVLPFRTTAENLARYVCERLTEQGLPVSQVDMYETPNNCAVYRAR</sequence>
<dbReference type="GO" id="GO:0046872">
    <property type="term" value="F:metal ion binding"/>
    <property type="evidence" value="ECO:0007669"/>
    <property type="project" value="UniProtKB-KW"/>
</dbReference>
<evidence type="ECO:0000256" key="6">
    <source>
        <dbReference type="ARBA" id="ARBA00023239"/>
    </source>
</evidence>
<dbReference type="EMBL" id="QICD01000005">
    <property type="protein sequence ID" value="RNL46855.1"/>
    <property type="molecule type" value="Genomic_DNA"/>
</dbReference>
<comment type="catalytic activity">
    <reaction evidence="7 8">
        <text>7,8-dihydroneopterin 3'-triphosphate + H2O = 6-carboxy-5,6,7,8-tetrahydropterin + triphosphate + acetaldehyde + 2 H(+)</text>
        <dbReference type="Rhea" id="RHEA:27966"/>
        <dbReference type="ChEBI" id="CHEBI:15343"/>
        <dbReference type="ChEBI" id="CHEBI:15377"/>
        <dbReference type="ChEBI" id="CHEBI:15378"/>
        <dbReference type="ChEBI" id="CHEBI:18036"/>
        <dbReference type="ChEBI" id="CHEBI:58462"/>
        <dbReference type="ChEBI" id="CHEBI:61032"/>
        <dbReference type="EC" id="4.1.2.50"/>
    </reaction>
</comment>
<feature type="active site" description="Charge relay system" evidence="9">
    <location>
        <position position="129"/>
    </location>
</feature>
<keyword evidence="4 8" id="KW-0479">Metal-binding</keyword>
<dbReference type="EC" id="4.-.-.-" evidence="8"/>
<proteinExistence type="inferred from homology"/>
<dbReference type="GO" id="GO:0008616">
    <property type="term" value="P:tRNA queuosine(34) biosynthetic process"/>
    <property type="evidence" value="ECO:0007669"/>
    <property type="project" value="UniProtKB-KW"/>
</dbReference>
<accession>A0A3N0BG55</accession>
<evidence type="ECO:0000256" key="2">
    <source>
        <dbReference type="ARBA" id="ARBA00008900"/>
    </source>
</evidence>